<evidence type="ECO:0000256" key="4">
    <source>
        <dbReference type="ARBA" id="ARBA00022824"/>
    </source>
</evidence>
<gene>
    <name evidence="8" type="ORF">N657DRAFT_583555</name>
</gene>
<accession>A0AAN6TPX1</accession>
<dbReference type="RefSeq" id="XP_062642258.1">
    <property type="nucleotide sequence ID" value="XM_062789685.1"/>
</dbReference>
<feature type="compositionally biased region" description="Polar residues" evidence="7">
    <location>
        <begin position="307"/>
        <end position="316"/>
    </location>
</feature>
<dbReference type="AlphaFoldDB" id="A0AAN6TPX1"/>
<dbReference type="EMBL" id="MU853267">
    <property type="protein sequence ID" value="KAK4118485.1"/>
    <property type="molecule type" value="Genomic_DNA"/>
</dbReference>
<dbReference type="InterPro" id="IPR029058">
    <property type="entry name" value="AB_hydrolase_fold"/>
</dbReference>
<dbReference type="GeneID" id="87826455"/>
<feature type="region of interest" description="Disordered" evidence="7">
    <location>
        <begin position="286"/>
        <end position="316"/>
    </location>
</feature>
<dbReference type="SUPFAM" id="SSF53474">
    <property type="entry name" value="alpha/beta-Hydrolases"/>
    <property type="match status" value="1"/>
</dbReference>
<evidence type="ECO:0000256" key="2">
    <source>
        <dbReference type="ARBA" id="ARBA00004240"/>
    </source>
</evidence>
<evidence type="ECO:0000313" key="8">
    <source>
        <dbReference type="EMBL" id="KAK4118485.1"/>
    </source>
</evidence>
<sequence>MRHFFGRRPKAAATGPTAEHDWPQRSVAGISSSIKTFPSGIKLFHSPEHAIVDIVFVHGLAGDREKTWTARDASDPWPKALLPSELPTARVLTFGYDAYVADWRGVVAQNRIGNHAWNLLTSLATYRERDETALVTSRQRPEEHLQNILQSTRGIAFLGTPHHGAGLARWAELLSRHIGLVKQTNTEIVAVLRRESEVLARIQDGFHTMVKARSREGQGQIDITCFFEELPLPGVGQHSAILPGYIPIGIHSNHMDMARFVSANDPGFTAVCGELRRWIKEIDTSERRHREAPASDHTGRSGDGQDGYTSSAARCR</sequence>
<evidence type="ECO:0000256" key="3">
    <source>
        <dbReference type="ARBA" id="ARBA00004370"/>
    </source>
</evidence>
<dbReference type="Gene3D" id="3.40.50.1820">
    <property type="entry name" value="alpha/beta hydrolase"/>
    <property type="match status" value="1"/>
</dbReference>
<name>A0AAN6TPX1_9PEZI</name>
<reference evidence="8" key="1">
    <citation type="journal article" date="2023" name="Mol. Phylogenet. Evol.">
        <title>Genome-scale phylogeny and comparative genomics of the fungal order Sordariales.</title>
        <authorList>
            <person name="Hensen N."/>
            <person name="Bonometti L."/>
            <person name="Westerberg I."/>
            <person name="Brannstrom I.O."/>
            <person name="Guillou S."/>
            <person name="Cros-Aarteil S."/>
            <person name="Calhoun S."/>
            <person name="Haridas S."/>
            <person name="Kuo A."/>
            <person name="Mondo S."/>
            <person name="Pangilinan J."/>
            <person name="Riley R."/>
            <person name="LaButti K."/>
            <person name="Andreopoulos B."/>
            <person name="Lipzen A."/>
            <person name="Chen C."/>
            <person name="Yan M."/>
            <person name="Daum C."/>
            <person name="Ng V."/>
            <person name="Clum A."/>
            <person name="Steindorff A."/>
            <person name="Ohm R.A."/>
            <person name="Martin F."/>
            <person name="Silar P."/>
            <person name="Natvig D.O."/>
            <person name="Lalanne C."/>
            <person name="Gautier V."/>
            <person name="Ament-Velasquez S.L."/>
            <person name="Kruys A."/>
            <person name="Hutchinson M.I."/>
            <person name="Powell A.J."/>
            <person name="Barry K."/>
            <person name="Miller A.N."/>
            <person name="Grigoriev I.V."/>
            <person name="Debuchy R."/>
            <person name="Gladieux P."/>
            <person name="Hiltunen Thoren M."/>
            <person name="Johannesson H."/>
        </authorList>
    </citation>
    <scope>NUCLEOTIDE SEQUENCE</scope>
    <source>
        <strain evidence="8">CBS 731.68</strain>
    </source>
</reference>
<evidence type="ECO:0000256" key="5">
    <source>
        <dbReference type="ARBA" id="ARBA00023128"/>
    </source>
</evidence>
<reference evidence="8" key="2">
    <citation type="submission" date="2023-05" db="EMBL/GenBank/DDBJ databases">
        <authorList>
            <consortium name="Lawrence Berkeley National Laboratory"/>
            <person name="Steindorff A."/>
            <person name="Hensen N."/>
            <person name="Bonometti L."/>
            <person name="Westerberg I."/>
            <person name="Brannstrom I.O."/>
            <person name="Guillou S."/>
            <person name="Cros-Aarteil S."/>
            <person name="Calhoun S."/>
            <person name="Haridas S."/>
            <person name="Kuo A."/>
            <person name="Mondo S."/>
            <person name="Pangilinan J."/>
            <person name="Riley R."/>
            <person name="Labutti K."/>
            <person name="Andreopoulos B."/>
            <person name="Lipzen A."/>
            <person name="Chen C."/>
            <person name="Yanf M."/>
            <person name="Daum C."/>
            <person name="Ng V."/>
            <person name="Clum A."/>
            <person name="Ohm R."/>
            <person name="Martin F."/>
            <person name="Silar P."/>
            <person name="Natvig D."/>
            <person name="Lalanne C."/>
            <person name="Gautier V."/>
            <person name="Ament-Velasquez S.L."/>
            <person name="Kruys A."/>
            <person name="Hutchinson M.I."/>
            <person name="Powell A.J."/>
            <person name="Barry K."/>
            <person name="Miller A.N."/>
            <person name="Grigoriev I.V."/>
            <person name="Debuchy R."/>
            <person name="Gladieux P."/>
            <person name="Thoren M.H."/>
            <person name="Johannesson H."/>
        </authorList>
    </citation>
    <scope>NUCLEOTIDE SEQUENCE</scope>
    <source>
        <strain evidence="8">CBS 731.68</strain>
    </source>
</reference>
<feature type="compositionally biased region" description="Basic residues" evidence="7">
    <location>
        <begin position="1"/>
        <end position="10"/>
    </location>
</feature>
<keyword evidence="4" id="KW-0256">Endoplasmic reticulum</keyword>
<evidence type="ECO:0000256" key="7">
    <source>
        <dbReference type="SAM" id="MobiDB-lite"/>
    </source>
</evidence>
<protein>
    <submittedName>
        <fullName evidence="8">Uncharacterized protein</fullName>
    </submittedName>
</protein>
<evidence type="ECO:0000313" key="9">
    <source>
        <dbReference type="Proteomes" id="UP001302602"/>
    </source>
</evidence>
<dbReference type="InterPro" id="IPR052374">
    <property type="entry name" value="SERAC1"/>
</dbReference>
<organism evidence="8 9">
    <name type="scientific">Parathielavia appendiculata</name>
    <dbReference type="NCBI Taxonomy" id="2587402"/>
    <lineage>
        <taxon>Eukaryota</taxon>
        <taxon>Fungi</taxon>
        <taxon>Dikarya</taxon>
        <taxon>Ascomycota</taxon>
        <taxon>Pezizomycotina</taxon>
        <taxon>Sordariomycetes</taxon>
        <taxon>Sordariomycetidae</taxon>
        <taxon>Sordariales</taxon>
        <taxon>Chaetomiaceae</taxon>
        <taxon>Parathielavia</taxon>
    </lineage>
</organism>
<dbReference type="GO" id="GO:0005739">
    <property type="term" value="C:mitochondrion"/>
    <property type="evidence" value="ECO:0007669"/>
    <property type="project" value="UniProtKB-SubCell"/>
</dbReference>
<dbReference type="GO" id="GO:0016020">
    <property type="term" value="C:membrane"/>
    <property type="evidence" value="ECO:0007669"/>
    <property type="project" value="UniProtKB-SubCell"/>
</dbReference>
<comment type="subcellular location">
    <subcellularLocation>
        <location evidence="2">Endoplasmic reticulum</location>
    </subcellularLocation>
    <subcellularLocation>
        <location evidence="3">Membrane</location>
    </subcellularLocation>
    <subcellularLocation>
        <location evidence="1">Mitochondrion</location>
    </subcellularLocation>
</comment>
<keyword evidence="5" id="KW-0496">Mitochondrion</keyword>
<dbReference type="PANTHER" id="PTHR48182">
    <property type="entry name" value="PROTEIN SERAC1"/>
    <property type="match status" value="1"/>
</dbReference>
<feature type="compositionally biased region" description="Basic and acidic residues" evidence="7">
    <location>
        <begin position="286"/>
        <end position="300"/>
    </location>
</feature>
<proteinExistence type="predicted"/>
<dbReference type="GO" id="GO:0005783">
    <property type="term" value="C:endoplasmic reticulum"/>
    <property type="evidence" value="ECO:0007669"/>
    <property type="project" value="UniProtKB-SubCell"/>
</dbReference>
<keyword evidence="6" id="KW-0472">Membrane</keyword>
<keyword evidence="9" id="KW-1185">Reference proteome</keyword>
<feature type="region of interest" description="Disordered" evidence="7">
    <location>
        <begin position="1"/>
        <end position="22"/>
    </location>
</feature>
<evidence type="ECO:0000256" key="1">
    <source>
        <dbReference type="ARBA" id="ARBA00004173"/>
    </source>
</evidence>
<evidence type="ECO:0000256" key="6">
    <source>
        <dbReference type="ARBA" id="ARBA00023136"/>
    </source>
</evidence>
<dbReference type="Proteomes" id="UP001302602">
    <property type="component" value="Unassembled WGS sequence"/>
</dbReference>
<dbReference type="PANTHER" id="PTHR48182:SF2">
    <property type="entry name" value="PROTEIN SERAC1"/>
    <property type="match status" value="1"/>
</dbReference>
<comment type="caution">
    <text evidence="8">The sequence shown here is derived from an EMBL/GenBank/DDBJ whole genome shotgun (WGS) entry which is preliminary data.</text>
</comment>